<protein>
    <recommendedName>
        <fullName evidence="7">P-type Zn(2+) transporter</fullName>
        <ecNumber evidence="7">7.2.2.12</ecNumber>
    </recommendedName>
</protein>
<evidence type="ECO:0000256" key="8">
    <source>
        <dbReference type="ARBA" id="ARBA00047308"/>
    </source>
</evidence>
<dbReference type="NCBIfam" id="TIGR01525">
    <property type="entry name" value="ATPase-IB_hvy"/>
    <property type="match status" value="1"/>
</dbReference>
<dbReference type="GO" id="GO:0005524">
    <property type="term" value="F:ATP binding"/>
    <property type="evidence" value="ECO:0007669"/>
    <property type="project" value="UniProtKB-UniRule"/>
</dbReference>
<feature type="domain" description="P-type ATPase A" evidence="11">
    <location>
        <begin position="202"/>
        <end position="297"/>
    </location>
</feature>
<evidence type="ECO:0000256" key="1">
    <source>
        <dbReference type="ARBA" id="ARBA00004370"/>
    </source>
</evidence>
<evidence type="ECO:0000259" key="11">
    <source>
        <dbReference type="Pfam" id="PF00122"/>
    </source>
</evidence>
<dbReference type="InterPro" id="IPR008250">
    <property type="entry name" value="ATPase_P-typ_transduc_dom_A_sf"/>
</dbReference>
<dbReference type="InterPro" id="IPR023299">
    <property type="entry name" value="ATPase_P-typ_cyto_dom_N"/>
</dbReference>
<dbReference type="PANTHER" id="PTHR48085:SF5">
    <property type="entry name" value="CADMIUM_ZINC-TRANSPORTING ATPASE HMA4-RELATED"/>
    <property type="match status" value="1"/>
</dbReference>
<dbReference type="InterPro" id="IPR036412">
    <property type="entry name" value="HAD-like_sf"/>
</dbReference>
<dbReference type="AlphaFoldDB" id="A0A6V8M2P4"/>
<evidence type="ECO:0000313" key="12">
    <source>
        <dbReference type="EMBL" id="GFK96087.1"/>
    </source>
</evidence>
<dbReference type="GO" id="GO:0015086">
    <property type="term" value="F:cadmium ion transmembrane transporter activity"/>
    <property type="evidence" value="ECO:0007669"/>
    <property type="project" value="TreeGrafter"/>
</dbReference>
<dbReference type="Pfam" id="PF00702">
    <property type="entry name" value="Hydrolase"/>
    <property type="match status" value="1"/>
</dbReference>
<dbReference type="InterPro" id="IPR001757">
    <property type="entry name" value="P_typ_ATPase"/>
</dbReference>
<keyword evidence="3" id="KW-0812">Transmembrane</keyword>
<dbReference type="Gene3D" id="3.40.1110.10">
    <property type="entry name" value="Calcium-transporting ATPase, cytoplasmic domain N"/>
    <property type="match status" value="1"/>
</dbReference>
<keyword evidence="9" id="KW-1003">Cell membrane</keyword>
<dbReference type="SFLD" id="SFLDF00027">
    <property type="entry name" value="p-type_atpase"/>
    <property type="match status" value="1"/>
</dbReference>
<dbReference type="InterPro" id="IPR027256">
    <property type="entry name" value="P-typ_ATPase_IB"/>
</dbReference>
<keyword evidence="12" id="KW-0378">Hydrolase</keyword>
<dbReference type="GO" id="GO:0016887">
    <property type="term" value="F:ATP hydrolysis activity"/>
    <property type="evidence" value="ECO:0007669"/>
    <property type="project" value="InterPro"/>
</dbReference>
<comment type="similarity">
    <text evidence="2 9">Belongs to the cation transport ATPase (P-type) (TC 3.A.3) family. Type IB subfamily.</text>
</comment>
<dbReference type="GO" id="GO:0016463">
    <property type="term" value="F:P-type zinc transporter activity"/>
    <property type="evidence" value="ECO:0007669"/>
    <property type="project" value="UniProtKB-EC"/>
</dbReference>
<evidence type="ECO:0000313" key="13">
    <source>
        <dbReference type="Proteomes" id="UP000494245"/>
    </source>
</evidence>
<feature type="region of interest" description="Disordered" evidence="10">
    <location>
        <begin position="73"/>
        <end position="96"/>
    </location>
</feature>
<dbReference type="InterPro" id="IPR023214">
    <property type="entry name" value="HAD_sf"/>
</dbReference>
<keyword evidence="9" id="KW-0067">ATP-binding</keyword>
<dbReference type="Gene3D" id="3.40.50.1000">
    <property type="entry name" value="HAD superfamily/HAD-like"/>
    <property type="match status" value="1"/>
</dbReference>
<dbReference type="RefSeq" id="WP_173087220.1">
    <property type="nucleotide sequence ID" value="NZ_BLTE01000032.1"/>
</dbReference>
<dbReference type="Pfam" id="PF00122">
    <property type="entry name" value="E1-E2_ATPase"/>
    <property type="match status" value="1"/>
</dbReference>
<keyword evidence="9" id="KW-0547">Nucleotide-binding</keyword>
<dbReference type="SUPFAM" id="SSF81653">
    <property type="entry name" value="Calcium ATPase, transduction domain A"/>
    <property type="match status" value="1"/>
</dbReference>
<organism evidence="12 13">
    <name type="scientific">Fundidesulfovibrio magnetotacticus</name>
    <dbReference type="NCBI Taxonomy" id="2730080"/>
    <lineage>
        <taxon>Bacteria</taxon>
        <taxon>Pseudomonadati</taxon>
        <taxon>Thermodesulfobacteriota</taxon>
        <taxon>Desulfovibrionia</taxon>
        <taxon>Desulfovibrionales</taxon>
        <taxon>Desulfovibrionaceae</taxon>
        <taxon>Fundidesulfovibrio</taxon>
    </lineage>
</organism>
<dbReference type="NCBIfam" id="TIGR01494">
    <property type="entry name" value="ATPase_P-type"/>
    <property type="match status" value="1"/>
</dbReference>
<dbReference type="SUPFAM" id="SSF56784">
    <property type="entry name" value="HAD-like"/>
    <property type="match status" value="1"/>
</dbReference>
<keyword evidence="13" id="KW-1185">Reference proteome</keyword>
<dbReference type="InterPro" id="IPR059000">
    <property type="entry name" value="ATPase_P-type_domA"/>
</dbReference>
<dbReference type="InterPro" id="IPR018303">
    <property type="entry name" value="ATPase_P-typ_P_site"/>
</dbReference>
<dbReference type="InterPro" id="IPR051014">
    <property type="entry name" value="Cation_Transport_ATPase_IB"/>
</dbReference>
<dbReference type="PROSITE" id="PS00154">
    <property type="entry name" value="ATPASE_E1_E2"/>
    <property type="match status" value="1"/>
</dbReference>
<evidence type="ECO:0000256" key="4">
    <source>
        <dbReference type="ARBA" id="ARBA00022967"/>
    </source>
</evidence>
<evidence type="ECO:0000256" key="9">
    <source>
        <dbReference type="RuleBase" id="RU362081"/>
    </source>
</evidence>
<evidence type="ECO:0000256" key="7">
    <source>
        <dbReference type="ARBA" id="ARBA00039097"/>
    </source>
</evidence>
<reference evidence="12 13" key="2">
    <citation type="submission" date="2020-05" db="EMBL/GenBank/DDBJ databases">
        <title>Draft genome sequence of Desulfovibrio sp. strainFSS-1.</title>
        <authorList>
            <person name="Shimoshige H."/>
            <person name="Kobayashi H."/>
            <person name="Maekawa T."/>
        </authorList>
    </citation>
    <scope>NUCLEOTIDE SEQUENCE [LARGE SCALE GENOMIC DNA]</scope>
    <source>
        <strain evidence="12 13">SIID29052-01</strain>
    </source>
</reference>
<accession>A0A6V8M2P4</accession>
<name>A0A6V8M2P4_9BACT</name>
<dbReference type="Gene3D" id="2.70.150.10">
    <property type="entry name" value="Calcium-transporting ATPase, cytoplasmic transduction domain A"/>
    <property type="match status" value="1"/>
</dbReference>
<comment type="caution">
    <text evidence="12">The sequence shown here is derived from an EMBL/GenBank/DDBJ whole genome shotgun (WGS) entry which is preliminary data.</text>
</comment>
<evidence type="ECO:0000256" key="10">
    <source>
        <dbReference type="SAM" id="MobiDB-lite"/>
    </source>
</evidence>
<dbReference type="PRINTS" id="PR00119">
    <property type="entry name" value="CATATPASE"/>
</dbReference>
<evidence type="ECO:0000256" key="6">
    <source>
        <dbReference type="ARBA" id="ARBA00023136"/>
    </source>
</evidence>
<comment type="catalytic activity">
    <reaction evidence="8">
        <text>Zn(2+)(in) + ATP + H2O = Zn(2+)(out) + ADP + phosphate + H(+)</text>
        <dbReference type="Rhea" id="RHEA:20621"/>
        <dbReference type="ChEBI" id="CHEBI:15377"/>
        <dbReference type="ChEBI" id="CHEBI:15378"/>
        <dbReference type="ChEBI" id="CHEBI:29105"/>
        <dbReference type="ChEBI" id="CHEBI:30616"/>
        <dbReference type="ChEBI" id="CHEBI:43474"/>
        <dbReference type="ChEBI" id="CHEBI:456216"/>
        <dbReference type="EC" id="7.2.2.12"/>
    </reaction>
</comment>
<dbReference type="EMBL" id="BLTE01000032">
    <property type="protein sequence ID" value="GFK96087.1"/>
    <property type="molecule type" value="Genomic_DNA"/>
</dbReference>
<comment type="subcellular location">
    <subcellularLocation>
        <location evidence="9">Cell membrane</location>
    </subcellularLocation>
    <subcellularLocation>
        <location evidence="1">Membrane</location>
    </subcellularLocation>
</comment>
<dbReference type="EC" id="7.2.2.12" evidence="7"/>
<evidence type="ECO:0000256" key="3">
    <source>
        <dbReference type="ARBA" id="ARBA00022692"/>
    </source>
</evidence>
<keyword evidence="6" id="KW-0472">Membrane</keyword>
<keyword evidence="5" id="KW-1133">Transmembrane helix</keyword>
<dbReference type="GO" id="GO:0005886">
    <property type="term" value="C:plasma membrane"/>
    <property type="evidence" value="ECO:0007669"/>
    <property type="project" value="UniProtKB-SubCell"/>
</dbReference>
<dbReference type="SFLD" id="SFLDG00002">
    <property type="entry name" value="C1.7:_P-type_atpase_like"/>
    <property type="match status" value="1"/>
</dbReference>
<sequence length="697" mass="73894">MTLSIAHDLPGRLRLRAAPPRAAGERAGLLALLRDLDGVRSLDVNPRTGSILIVHAPDEALRQNLLQKLREGFSAPPEPARDTPAPRLAPQPAHGGEAPPSLVGLLAPVVLRPVLPMGVRLAIAARSALPRIWRGAVSLCSGKLSVDVLDATALGICILRRDFRSLGAITLLLGLGEFLESWTRKRSEESLAATLAAQTVWAWVRRGHEEEQVDSRDVKQGDLVVLRQGAVVPVDGVVEEGEALVDQSAMTGEARGVPKRPGSAVFAGTVVEEGEVLVKAAGSADTTRWRRMLGLVEQAERSKAGVQSQAEKLAGNLVPFSLGLSGAVYAATRDPRRAASVLLVDYSCAIKLATPLAVLAAMRQMAAAGVVVKGGQPLEMMAKADVFVFDKTGTLTMAEPSVHDVIPFGGASREDVLRLAACLEEHFPHPVARAVVRQAREEGIEHQEEHARVEYVAAHGVASWLKGKRVLLGSRHFIHEDEGVPLGDAAETVARLAEEGHSLLYLAVGDELAGVISLDDPLRPEAGEAIQALRDSGVQRVIMLTGDLDGMAARISKQLGITEWIAQVLPDEKHRVIEGLMAEGHTVAMVGDGLNDAPALARASVGISMHQGADVTREVADVVLTTGDLTALARARSLARASLARIKTNYLLIVTVNSLLLAGGLFGRLTPQLSAVMHNGATLAAALNSLRPLALPR</sequence>
<keyword evidence="4" id="KW-1278">Translocase</keyword>
<dbReference type="GO" id="GO:0046872">
    <property type="term" value="F:metal ion binding"/>
    <property type="evidence" value="ECO:0007669"/>
    <property type="project" value="UniProtKB-KW"/>
</dbReference>
<reference evidence="12 13" key="1">
    <citation type="submission" date="2020-04" db="EMBL/GenBank/DDBJ databases">
        <authorList>
            <consortium name="Desulfovibrio sp. FSS-1 genome sequencing consortium"/>
            <person name="Shimoshige H."/>
            <person name="Kobayashi H."/>
            <person name="Maekawa T."/>
        </authorList>
    </citation>
    <scope>NUCLEOTIDE SEQUENCE [LARGE SCALE GENOMIC DNA]</scope>
    <source>
        <strain evidence="12 13">SIID29052-01</strain>
    </source>
</reference>
<dbReference type="InterPro" id="IPR044492">
    <property type="entry name" value="P_typ_ATPase_HD_dom"/>
</dbReference>
<dbReference type="Proteomes" id="UP000494245">
    <property type="component" value="Unassembled WGS sequence"/>
</dbReference>
<dbReference type="PANTHER" id="PTHR48085">
    <property type="entry name" value="CADMIUM/ZINC-TRANSPORTING ATPASE HMA2-RELATED"/>
    <property type="match status" value="1"/>
</dbReference>
<evidence type="ECO:0000256" key="5">
    <source>
        <dbReference type="ARBA" id="ARBA00022989"/>
    </source>
</evidence>
<proteinExistence type="inferred from homology"/>
<dbReference type="SFLD" id="SFLDS00003">
    <property type="entry name" value="Haloacid_Dehalogenase"/>
    <property type="match status" value="1"/>
</dbReference>
<gene>
    <name evidence="12" type="primary">ctpC</name>
    <name evidence="12" type="ORF">NNJEOMEG_03961</name>
</gene>
<evidence type="ECO:0000256" key="2">
    <source>
        <dbReference type="ARBA" id="ARBA00006024"/>
    </source>
</evidence>
<keyword evidence="9" id="KW-0479">Metal-binding</keyword>